<dbReference type="AlphaFoldDB" id="A0AAU7CFK2"/>
<dbReference type="InterPro" id="IPR011635">
    <property type="entry name" value="CARDB"/>
</dbReference>
<feature type="transmembrane region" description="Helical" evidence="1">
    <location>
        <begin position="710"/>
        <end position="729"/>
    </location>
</feature>
<dbReference type="PANTHER" id="PTHR37464:SF1">
    <property type="entry name" value="BLL2463 PROTEIN"/>
    <property type="match status" value="1"/>
</dbReference>
<sequence length="735" mass="79615">MDFPIVLALNFANPALLWGLAAASLPLIIHLLNRRKYREIPWAAMRFLLAAMQKNSRRIRIENWLLLAIRTLVILLVVSAMAKPFLESLGALPIIAGQRTHHVLVLDGSLSMAYSTGETTRWEQAKALAKQLVKDTRRGDAVSVVLMADPPRIFIKDPSPNHSEVLKEIEGITLPHGGTDLAASFAAIDRVLEASPIAQKEVVFLTDLQTASWRKPEGDKDEGLKRAVANLSKRQTRSVVIDLGKAGGANRAVTELGVTPPLVTSGTSSLIRAVVRNFGPEKSEGVHVRLIVDGRLGPEESVDLPVGEDQAVVFRHTFGTPGDHDVEVQIDDDPLPLDNHRWQAVPVREFLNVLLVDGHFKPEPFEAETDFLAAALNPASDSTGTPSMIRTTVVSESQLSRLELAAFDTVVLCNIAQFTESEVNSLDDYLKQGGGVVVFGGDQVVPENYNRLLYADGKGLLPAAIGANVGDAAKKNESAFGFLPLGYRHPIIEEFANEPETVQASLTGTRIYEFHKLTLPKGSRAKIALAFENGDPAVIEIPRYRGTVIQVATSADSGWTNWPVHPSYPPVMEKIVLEAAAGRLAERNVQVGQPLAQSLPASGASAAVTVLTPDKRSLTTKLRAEGGVSQFHFEDTEISGPYQVKVGPPLAVESLFTANPNPAESDPAKLDRAGLAAAVPGWNFAYLTNWKELSSNAGAVSRRGELHRPFLYGVLVLLLLESVLAWIFGHHASRA</sequence>
<dbReference type="SUPFAM" id="SSF52317">
    <property type="entry name" value="Class I glutamine amidotransferase-like"/>
    <property type="match status" value="1"/>
</dbReference>
<dbReference type="InterPro" id="IPR029062">
    <property type="entry name" value="Class_I_gatase-like"/>
</dbReference>
<keyword evidence="1" id="KW-1133">Transmembrane helix</keyword>
<evidence type="ECO:0000256" key="1">
    <source>
        <dbReference type="SAM" id="Phobius"/>
    </source>
</evidence>
<dbReference type="InterPro" id="IPR036465">
    <property type="entry name" value="vWFA_dom_sf"/>
</dbReference>
<dbReference type="Gene3D" id="3.40.50.410">
    <property type="entry name" value="von Willebrand factor, type A domain"/>
    <property type="match status" value="1"/>
</dbReference>
<dbReference type="NCBIfam" id="TIGR02226">
    <property type="entry name" value="two_anch"/>
    <property type="match status" value="1"/>
</dbReference>
<feature type="domain" description="VWFA" evidence="2">
    <location>
        <begin position="99"/>
        <end position="276"/>
    </location>
</feature>
<dbReference type="Gene3D" id="2.60.40.10">
    <property type="entry name" value="Immunoglobulins"/>
    <property type="match status" value="1"/>
</dbReference>
<name>A0AAU7CFK2_9BACT</name>
<organism evidence="3">
    <name type="scientific">Singulisphaera sp. Ch08</name>
    <dbReference type="NCBI Taxonomy" id="3120278"/>
    <lineage>
        <taxon>Bacteria</taxon>
        <taxon>Pseudomonadati</taxon>
        <taxon>Planctomycetota</taxon>
        <taxon>Planctomycetia</taxon>
        <taxon>Isosphaerales</taxon>
        <taxon>Isosphaeraceae</taxon>
        <taxon>Singulisphaera</taxon>
    </lineage>
</organism>
<dbReference type="EMBL" id="CP155447">
    <property type="protein sequence ID" value="XBH03930.1"/>
    <property type="molecule type" value="Genomic_DNA"/>
</dbReference>
<dbReference type="Pfam" id="PF07584">
    <property type="entry name" value="BatA"/>
    <property type="match status" value="1"/>
</dbReference>
<dbReference type="Pfam" id="PF13519">
    <property type="entry name" value="VWA_2"/>
    <property type="match status" value="1"/>
</dbReference>
<dbReference type="CDD" id="cd00198">
    <property type="entry name" value="vWFA"/>
    <property type="match status" value="1"/>
</dbReference>
<dbReference type="SUPFAM" id="SSF53300">
    <property type="entry name" value="vWA-like"/>
    <property type="match status" value="1"/>
</dbReference>
<dbReference type="Gene3D" id="3.40.50.880">
    <property type="match status" value="1"/>
</dbReference>
<dbReference type="InterPro" id="IPR013783">
    <property type="entry name" value="Ig-like_fold"/>
</dbReference>
<dbReference type="Pfam" id="PF07705">
    <property type="entry name" value="CARDB"/>
    <property type="match status" value="1"/>
</dbReference>
<dbReference type="InterPro" id="IPR011933">
    <property type="entry name" value="Double_TM_dom"/>
</dbReference>
<feature type="transmembrane region" description="Helical" evidence="1">
    <location>
        <begin position="64"/>
        <end position="82"/>
    </location>
</feature>
<evidence type="ECO:0000259" key="2">
    <source>
        <dbReference type="SMART" id="SM00327"/>
    </source>
</evidence>
<feature type="transmembrane region" description="Helical" evidence="1">
    <location>
        <begin position="15"/>
        <end position="32"/>
    </location>
</feature>
<dbReference type="RefSeq" id="WP_406696674.1">
    <property type="nucleotide sequence ID" value="NZ_CP155447.1"/>
</dbReference>
<dbReference type="InterPro" id="IPR024163">
    <property type="entry name" value="Aerotolerance_reg_N"/>
</dbReference>
<proteinExistence type="predicted"/>
<keyword evidence="1" id="KW-0812">Transmembrane</keyword>
<dbReference type="SMART" id="SM00327">
    <property type="entry name" value="VWA"/>
    <property type="match status" value="1"/>
</dbReference>
<gene>
    <name evidence="3" type="ORF">V5E97_37375</name>
</gene>
<evidence type="ECO:0000313" key="3">
    <source>
        <dbReference type="EMBL" id="XBH03930.1"/>
    </source>
</evidence>
<protein>
    <submittedName>
        <fullName evidence="3">BatA domain-containing protein</fullName>
    </submittedName>
</protein>
<dbReference type="PANTHER" id="PTHR37464">
    <property type="entry name" value="BLL2463 PROTEIN"/>
    <property type="match status" value="1"/>
</dbReference>
<dbReference type="InterPro" id="IPR002035">
    <property type="entry name" value="VWF_A"/>
</dbReference>
<accession>A0AAU7CFK2</accession>
<keyword evidence="1" id="KW-0472">Membrane</keyword>
<reference evidence="3" key="1">
    <citation type="submission" date="2024-05" db="EMBL/GenBank/DDBJ databases">
        <title>Planctomycetes of the genus Singulisphaera possess chitinolytic capabilities.</title>
        <authorList>
            <person name="Ivanova A."/>
        </authorList>
    </citation>
    <scope>NUCLEOTIDE SEQUENCE</scope>
    <source>
        <strain evidence="3">Ch08T</strain>
    </source>
</reference>